<sequence>MNIEALTVQEETFFLNHIRGVSLSASAKAAGMSPTRGKELLGRPGMDKLREYFRNQMIQGIRFDIDVATSMYLEAHRKAFNATEEIKATDSLAKLHMLGGFAPVQVIVREQETKEAEGRDITPPKTTKALERMDEVALMRLADMDGLNSLDPVADDDDTGSGTQDGDEPSAEPQWELVDD</sequence>
<proteinExistence type="predicted"/>
<feature type="compositionally biased region" description="Acidic residues" evidence="1">
    <location>
        <begin position="153"/>
        <end position="170"/>
    </location>
</feature>
<feature type="region of interest" description="Disordered" evidence="1">
    <location>
        <begin position="147"/>
        <end position="180"/>
    </location>
</feature>
<keyword evidence="3" id="KW-1185">Reference proteome</keyword>
<evidence type="ECO:0000256" key="1">
    <source>
        <dbReference type="SAM" id="MobiDB-lite"/>
    </source>
</evidence>
<name>A0A6C0U812_9GAMM</name>
<evidence type="ECO:0000313" key="3">
    <source>
        <dbReference type="Proteomes" id="UP000477680"/>
    </source>
</evidence>
<gene>
    <name evidence="2" type="ORF">G3T16_18870</name>
</gene>
<dbReference type="RefSeq" id="WP_163496584.1">
    <property type="nucleotide sequence ID" value="NZ_CP048711.1"/>
</dbReference>
<dbReference type="KEGG" id="kim:G3T16_18870"/>
<dbReference type="EMBL" id="CP048711">
    <property type="protein sequence ID" value="QIB67157.1"/>
    <property type="molecule type" value="Genomic_DNA"/>
</dbReference>
<accession>A0A6C0U812</accession>
<organism evidence="2 3">
    <name type="scientific">Kineobactrum salinum</name>
    <dbReference type="NCBI Taxonomy" id="2708301"/>
    <lineage>
        <taxon>Bacteria</taxon>
        <taxon>Pseudomonadati</taxon>
        <taxon>Pseudomonadota</taxon>
        <taxon>Gammaproteobacteria</taxon>
        <taxon>Cellvibrionales</taxon>
        <taxon>Halieaceae</taxon>
        <taxon>Kineobactrum</taxon>
    </lineage>
</organism>
<evidence type="ECO:0000313" key="2">
    <source>
        <dbReference type="EMBL" id="QIB67157.1"/>
    </source>
</evidence>
<protein>
    <recommendedName>
        <fullName evidence="4">Terminase small subunit</fullName>
    </recommendedName>
</protein>
<reference evidence="2 3" key="1">
    <citation type="submission" date="2020-02" db="EMBL/GenBank/DDBJ databases">
        <title>Genome sequencing for Kineobactrum sp. M2.</title>
        <authorList>
            <person name="Park S.-J."/>
        </authorList>
    </citation>
    <scope>NUCLEOTIDE SEQUENCE [LARGE SCALE GENOMIC DNA]</scope>
    <source>
        <strain evidence="2 3">M2</strain>
    </source>
</reference>
<dbReference type="Proteomes" id="UP000477680">
    <property type="component" value="Chromosome"/>
</dbReference>
<evidence type="ECO:0008006" key="4">
    <source>
        <dbReference type="Google" id="ProtNLM"/>
    </source>
</evidence>
<dbReference type="AlphaFoldDB" id="A0A6C0U812"/>